<feature type="transmembrane region" description="Helical" evidence="1">
    <location>
        <begin position="16"/>
        <end position="38"/>
    </location>
</feature>
<feature type="domain" description="Endonuclease/exonuclease/phosphatase" evidence="2">
    <location>
        <begin position="45"/>
        <end position="234"/>
    </location>
</feature>
<dbReference type="SUPFAM" id="SSF56219">
    <property type="entry name" value="DNase I-like"/>
    <property type="match status" value="1"/>
</dbReference>
<keyword evidence="3" id="KW-0378">Hydrolase</keyword>
<keyword evidence="3" id="KW-0255">Endonuclease</keyword>
<evidence type="ECO:0000256" key="1">
    <source>
        <dbReference type="SAM" id="Phobius"/>
    </source>
</evidence>
<accession>A0A1N6UED0</accession>
<dbReference type="AlphaFoldDB" id="A0A1N6UED0"/>
<reference evidence="3 4" key="1">
    <citation type="submission" date="2017-01" db="EMBL/GenBank/DDBJ databases">
        <authorList>
            <person name="Mah S.A."/>
            <person name="Swanson W.J."/>
            <person name="Moy G.W."/>
            <person name="Vacquier V.D."/>
        </authorList>
    </citation>
    <scope>NUCLEOTIDE SEQUENCE [LARGE SCALE GENOMIC DNA]</scope>
    <source>
        <strain evidence="3 4">ASpG1</strain>
    </source>
</reference>
<evidence type="ECO:0000313" key="3">
    <source>
        <dbReference type="EMBL" id="SIQ63917.1"/>
    </source>
</evidence>
<organism evidence="3 4">
    <name type="scientific">Alkalispirochaeta americana</name>
    <dbReference type="NCBI Taxonomy" id="159291"/>
    <lineage>
        <taxon>Bacteria</taxon>
        <taxon>Pseudomonadati</taxon>
        <taxon>Spirochaetota</taxon>
        <taxon>Spirochaetia</taxon>
        <taxon>Spirochaetales</taxon>
        <taxon>Spirochaetaceae</taxon>
        <taxon>Alkalispirochaeta</taxon>
    </lineage>
</organism>
<dbReference type="STRING" id="159291.SAMN05920897_11234"/>
<keyword evidence="4" id="KW-1185">Reference proteome</keyword>
<dbReference type="PROSITE" id="PS51257">
    <property type="entry name" value="PROKAR_LIPOPROTEIN"/>
    <property type="match status" value="1"/>
</dbReference>
<dbReference type="RefSeq" id="WP_076489132.1">
    <property type="nucleotide sequence ID" value="NZ_FTMS01000012.1"/>
</dbReference>
<keyword evidence="1" id="KW-0812">Transmembrane</keyword>
<dbReference type="PANTHER" id="PTHR42834:SF1">
    <property type="entry name" value="ENDONUCLEASE_EXONUCLEASE_PHOSPHATASE FAMILY PROTEIN (AFU_ORTHOLOGUE AFUA_3G09210)"/>
    <property type="match status" value="1"/>
</dbReference>
<dbReference type="OrthoDB" id="184983at2"/>
<dbReference type="Gene3D" id="3.60.10.10">
    <property type="entry name" value="Endonuclease/exonuclease/phosphatase"/>
    <property type="match status" value="1"/>
</dbReference>
<keyword evidence="3" id="KW-0540">Nuclease</keyword>
<dbReference type="GO" id="GO:0004527">
    <property type="term" value="F:exonuclease activity"/>
    <property type="evidence" value="ECO:0007669"/>
    <property type="project" value="UniProtKB-KW"/>
</dbReference>
<evidence type="ECO:0000313" key="4">
    <source>
        <dbReference type="Proteomes" id="UP000186400"/>
    </source>
</evidence>
<dbReference type="InterPro" id="IPR005135">
    <property type="entry name" value="Endo/exonuclease/phosphatase"/>
</dbReference>
<name>A0A1N6UED0_9SPIO</name>
<protein>
    <submittedName>
        <fullName evidence="3">Endonuclease/Exonuclease/phosphatase family protein</fullName>
    </submittedName>
</protein>
<dbReference type="Pfam" id="PF19580">
    <property type="entry name" value="Exo_endo_phos_3"/>
    <property type="match status" value="1"/>
</dbReference>
<sequence>MKVCTRLKHLTGRFRGVSWGCILLGPALATALGCLLILPDDDTITILSWNIENLFDAVDQGSEYHQFTSAGGWTERDYHRRKERIAQALQALRPRPDIFIFLEIENREVLDDLMDRHLVDVHAPYRVFAKGPGAAIGIGVASRYPIRDARTHLARAGEFPPLRPVVETRIDLAGTDLVIFSNHWKSKRGGAPATEPLRRASAQLLAARVEQLYREEPDLSLLVAGDFNERPLEFELSGRSYPTALMPARELLALARELAAGEGNHPSWVTPEWIREGDHLIWDSSAREAILSSSLLDRPVFVNLWEDIDAPGSFYFINRWERIDSMFLSPSLFSQDSALRFSAFSVPCPRDGCDSRGRPLSWEDDPRGVSDHLPLLLTLIRSP</sequence>
<keyword evidence="1" id="KW-1133">Transmembrane helix</keyword>
<dbReference type="Proteomes" id="UP000186400">
    <property type="component" value="Unassembled WGS sequence"/>
</dbReference>
<evidence type="ECO:0000259" key="2">
    <source>
        <dbReference type="Pfam" id="PF19580"/>
    </source>
</evidence>
<dbReference type="InterPro" id="IPR036691">
    <property type="entry name" value="Endo/exonu/phosph_ase_sf"/>
</dbReference>
<dbReference type="EMBL" id="FTMS01000012">
    <property type="protein sequence ID" value="SIQ63917.1"/>
    <property type="molecule type" value="Genomic_DNA"/>
</dbReference>
<dbReference type="PANTHER" id="PTHR42834">
    <property type="entry name" value="ENDONUCLEASE/EXONUCLEASE/PHOSPHATASE FAMILY PROTEIN (AFU_ORTHOLOGUE AFUA_3G09210)"/>
    <property type="match status" value="1"/>
</dbReference>
<keyword evidence="3" id="KW-0269">Exonuclease</keyword>
<keyword evidence="1" id="KW-0472">Membrane</keyword>
<gene>
    <name evidence="3" type="ORF">SAMN05920897_11234</name>
</gene>
<proteinExistence type="predicted"/>
<dbReference type="GO" id="GO:0004519">
    <property type="term" value="F:endonuclease activity"/>
    <property type="evidence" value="ECO:0007669"/>
    <property type="project" value="UniProtKB-KW"/>
</dbReference>